<keyword evidence="1" id="KW-1160">Virus entry into host cell</keyword>
<sequence>MAMTHHTFRMRQTHVPPPYGEWRNHTRINYGVLSDYKSQIIKTKTRKNGFRPMTNHSAGVARGDLIYPVVGTCEYKMAYGLFIETENPSSLYLPSILPDLGLEGGYVPTASEINLLKIAARAKVKDQKINAVMTLLGAKSTLQAITSRLNSLHKFVRDVRSGNLVRALSKMKRYHRDSTASAIDKYRNLNHKAGKPLAKMWLEVNFVHMQVYSDVKGLYDEFQKQVGLPFIHGRSAKVDVSDKVRSVKTGNLGLYGSAAAVAGVVEVKKLHYCQLSYSIDNETLKRASSLGLTNVPFILWDATPMSYIVDWVWPLGQYLQAMDATLGMTFEGGCIGSIRSAKGVLRECPTDEWNPGGPSIPISGGFTAAIDFKEYRRDVLTDDDISIPGLKNPLSGLAWKAATISALIVGAVNKPQTKPWR</sequence>
<evidence type="ECO:0000313" key="3">
    <source>
        <dbReference type="EMBL" id="APG77246.1"/>
    </source>
</evidence>
<dbReference type="EMBL" id="KX883595">
    <property type="protein sequence ID" value="APG77246.1"/>
    <property type="molecule type" value="Genomic_RNA"/>
</dbReference>
<keyword evidence="1" id="KW-0946">Virion</keyword>
<accession>A0A1L3KIU6</accession>
<evidence type="ECO:0000256" key="2">
    <source>
        <dbReference type="ARBA" id="ARBA00035110"/>
    </source>
</evidence>
<keyword evidence="1" id="KW-1161">Viral attachment to host cell</keyword>
<name>A0A1L3KIU6_9VIRU</name>
<reference evidence="3" key="1">
    <citation type="journal article" date="2016" name="Nature">
        <title>Redefining the invertebrate RNA virosphere.</title>
        <authorList>
            <person name="Shi M."/>
            <person name="Lin X.D."/>
            <person name="Tian J.H."/>
            <person name="Chen L.J."/>
            <person name="Chen X."/>
            <person name="Li C.X."/>
            <person name="Qin X.C."/>
            <person name="Li J."/>
            <person name="Cao J.P."/>
            <person name="Eden J.S."/>
            <person name="Buchmann J."/>
            <person name="Wang W."/>
            <person name="Xu J."/>
            <person name="Holmes E.C."/>
            <person name="Zhang Y.Z."/>
        </authorList>
    </citation>
    <scope>NUCLEOTIDE SEQUENCE</scope>
    <source>
        <strain evidence="3">WHYY19197</strain>
    </source>
</reference>
<evidence type="ECO:0008006" key="4">
    <source>
        <dbReference type="Google" id="ProtNLM"/>
    </source>
</evidence>
<protein>
    <recommendedName>
        <fullName evidence="4">Maturation protein</fullName>
    </recommendedName>
</protein>
<comment type="similarity">
    <text evidence="2">Belongs to the Leviviricetes maturation protein family.</text>
</comment>
<dbReference type="GO" id="GO:0039666">
    <property type="term" value="P:virion attachment to host cell pilus"/>
    <property type="evidence" value="ECO:0007669"/>
    <property type="project" value="UniProtKB-KW"/>
</dbReference>
<evidence type="ECO:0000256" key="1">
    <source>
        <dbReference type="ARBA" id="ARBA00023104"/>
    </source>
</evidence>
<organism evidence="3">
    <name type="scientific">Hubei levi-like virus 4</name>
    <dbReference type="NCBI Taxonomy" id="1922916"/>
    <lineage>
        <taxon>Viruses</taxon>
        <taxon>Riboviria</taxon>
    </lineage>
</organism>
<dbReference type="Pfam" id="PF03863">
    <property type="entry name" value="Phage_mat-A"/>
    <property type="match status" value="1"/>
</dbReference>
<keyword evidence="1" id="KW-0945">Host-virus interaction</keyword>
<dbReference type="InterPro" id="IPR005563">
    <property type="entry name" value="A_protein"/>
</dbReference>
<proteinExistence type="inferred from homology"/>
<keyword evidence="1" id="KW-1175">Viral attachment to host cell pilus</keyword>